<dbReference type="Gene3D" id="3.60.21.10">
    <property type="match status" value="1"/>
</dbReference>
<dbReference type="GO" id="GO:0009245">
    <property type="term" value="P:lipid A biosynthetic process"/>
    <property type="evidence" value="ECO:0007669"/>
    <property type="project" value="TreeGrafter"/>
</dbReference>
<evidence type="ECO:0000313" key="4">
    <source>
        <dbReference type="EMBL" id="QDT13766.1"/>
    </source>
</evidence>
<dbReference type="Proteomes" id="UP000319817">
    <property type="component" value="Chromosome"/>
</dbReference>
<dbReference type="PANTHER" id="PTHR31302">
    <property type="entry name" value="TRANSMEMBRANE PROTEIN WITH METALLOPHOSPHOESTERASE DOMAIN-RELATED"/>
    <property type="match status" value="1"/>
</dbReference>
<evidence type="ECO:0000313" key="5">
    <source>
        <dbReference type="Proteomes" id="UP000319817"/>
    </source>
</evidence>
<dbReference type="AlphaFoldDB" id="A0A517P316"/>
<proteinExistence type="predicted"/>
<dbReference type="GO" id="GO:0016020">
    <property type="term" value="C:membrane"/>
    <property type="evidence" value="ECO:0007669"/>
    <property type="project" value="GOC"/>
</dbReference>
<dbReference type="OrthoDB" id="9780884at2"/>
<dbReference type="Pfam" id="PF00149">
    <property type="entry name" value="Metallophos"/>
    <property type="match status" value="1"/>
</dbReference>
<protein>
    <submittedName>
        <fullName evidence="4">Calcineurin-like phosphoesterase</fullName>
    </submittedName>
</protein>
<evidence type="ECO:0000256" key="1">
    <source>
        <dbReference type="ARBA" id="ARBA00022723"/>
    </source>
</evidence>
<feature type="domain" description="Calcineurin-like phosphoesterase" evidence="3">
    <location>
        <begin position="1"/>
        <end position="234"/>
    </location>
</feature>
<dbReference type="InterPro" id="IPR004843">
    <property type="entry name" value="Calcineurin-like_PHP"/>
</dbReference>
<dbReference type="SUPFAM" id="SSF56300">
    <property type="entry name" value="Metallo-dependent phosphatases"/>
    <property type="match status" value="1"/>
</dbReference>
<organism evidence="4 5">
    <name type="scientific">Stieleria marina</name>
    <dbReference type="NCBI Taxonomy" id="1930275"/>
    <lineage>
        <taxon>Bacteria</taxon>
        <taxon>Pseudomonadati</taxon>
        <taxon>Planctomycetota</taxon>
        <taxon>Planctomycetia</taxon>
        <taxon>Pirellulales</taxon>
        <taxon>Pirellulaceae</taxon>
        <taxon>Stieleria</taxon>
    </lineage>
</organism>
<dbReference type="InterPro" id="IPR051158">
    <property type="entry name" value="Metallophosphoesterase_sf"/>
</dbReference>
<reference evidence="4 5" key="1">
    <citation type="submission" date="2019-02" db="EMBL/GenBank/DDBJ databases">
        <title>Deep-cultivation of Planctomycetes and their phenomic and genomic characterization uncovers novel biology.</title>
        <authorList>
            <person name="Wiegand S."/>
            <person name="Jogler M."/>
            <person name="Boedeker C."/>
            <person name="Pinto D."/>
            <person name="Vollmers J."/>
            <person name="Rivas-Marin E."/>
            <person name="Kohn T."/>
            <person name="Peeters S.H."/>
            <person name="Heuer A."/>
            <person name="Rast P."/>
            <person name="Oberbeckmann S."/>
            <person name="Bunk B."/>
            <person name="Jeske O."/>
            <person name="Meyerdierks A."/>
            <person name="Storesund J.E."/>
            <person name="Kallscheuer N."/>
            <person name="Luecker S."/>
            <person name="Lage O.M."/>
            <person name="Pohl T."/>
            <person name="Merkel B.J."/>
            <person name="Hornburger P."/>
            <person name="Mueller R.-W."/>
            <person name="Bruemmer F."/>
            <person name="Labrenz M."/>
            <person name="Spormann A.M."/>
            <person name="Op den Camp H."/>
            <person name="Overmann J."/>
            <person name="Amann R."/>
            <person name="Jetten M.S.M."/>
            <person name="Mascher T."/>
            <person name="Medema M.H."/>
            <person name="Devos D.P."/>
            <person name="Kaster A.-K."/>
            <person name="Ovreas L."/>
            <person name="Rohde M."/>
            <person name="Galperin M.Y."/>
            <person name="Jogler C."/>
        </authorList>
    </citation>
    <scope>NUCLEOTIDE SEQUENCE [LARGE SCALE GENOMIC DNA]</scope>
    <source>
        <strain evidence="4 5">K23_9</strain>
    </source>
</reference>
<dbReference type="PANTHER" id="PTHR31302:SF31">
    <property type="entry name" value="PHOSPHODIESTERASE YAEI"/>
    <property type="match status" value="1"/>
</dbReference>
<sequence length="276" mass="30962">MRIVWTTDPHLNHVPVLQWDRWIALIESQRPDAILVTGDISEGDDVVFQLNRMSEAFRVPLRFVLGNHDFYQSSIAETRRRVIASANNNPLLKYLTFETPTRLTDGVYLIGEDGWGDATCGDYLRSQVKLNDFVSIEDFITSDRSNWQSQLQQQGKQSAERLRTQLQQLPANASDVIVATHVPPFCEACWYEGHTTDDNWAPFFVCGQVGDQLKQFADDNPKIQLHVLCGHTHHAGIANLAGNLTVFTGAAVYGQPDVEAVVHVQDGKCDVSLLRS</sequence>
<dbReference type="InterPro" id="IPR029052">
    <property type="entry name" value="Metallo-depent_PP-like"/>
</dbReference>
<evidence type="ECO:0000256" key="2">
    <source>
        <dbReference type="ARBA" id="ARBA00022801"/>
    </source>
</evidence>
<name>A0A517P316_9BACT</name>
<keyword evidence="1" id="KW-0479">Metal-binding</keyword>
<keyword evidence="5" id="KW-1185">Reference proteome</keyword>
<dbReference type="EMBL" id="CP036526">
    <property type="protein sequence ID" value="QDT13766.1"/>
    <property type="molecule type" value="Genomic_DNA"/>
</dbReference>
<keyword evidence="2" id="KW-0378">Hydrolase</keyword>
<evidence type="ECO:0000259" key="3">
    <source>
        <dbReference type="Pfam" id="PF00149"/>
    </source>
</evidence>
<accession>A0A517P316</accession>
<gene>
    <name evidence="4" type="ORF">K239x_57860</name>
</gene>
<dbReference type="RefSeq" id="WP_145421577.1">
    <property type="nucleotide sequence ID" value="NZ_CP036526.1"/>
</dbReference>
<dbReference type="GO" id="GO:0046872">
    <property type="term" value="F:metal ion binding"/>
    <property type="evidence" value="ECO:0007669"/>
    <property type="project" value="UniProtKB-KW"/>
</dbReference>
<dbReference type="GO" id="GO:0008758">
    <property type="term" value="F:UDP-2,3-diacylglucosamine hydrolase activity"/>
    <property type="evidence" value="ECO:0007669"/>
    <property type="project" value="TreeGrafter"/>
</dbReference>